<feature type="compositionally biased region" description="Low complexity" evidence="1">
    <location>
        <begin position="553"/>
        <end position="567"/>
    </location>
</feature>
<feature type="region of interest" description="Disordered" evidence="1">
    <location>
        <begin position="441"/>
        <end position="463"/>
    </location>
</feature>
<dbReference type="OrthoDB" id="5535068at2759"/>
<feature type="compositionally biased region" description="Acidic residues" evidence="1">
    <location>
        <begin position="44"/>
        <end position="55"/>
    </location>
</feature>
<evidence type="ECO:0000313" key="3">
    <source>
        <dbReference type="Proteomes" id="UP000265515"/>
    </source>
</evidence>
<proteinExistence type="predicted"/>
<evidence type="ECO:0000313" key="2">
    <source>
        <dbReference type="EMBL" id="GBG86403.1"/>
    </source>
</evidence>
<dbReference type="SUPFAM" id="SSF50630">
    <property type="entry name" value="Acid proteases"/>
    <property type="match status" value="1"/>
</dbReference>
<dbReference type="EMBL" id="BFEA01000563">
    <property type="protein sequence ID" value="GBG86403.1"/>
    <property type="molecule type" value="Genomic_DNA"/>
</dbReference>
<feature type="region of interest" description="Disordered" evidence="1">
    <location>
        <begin position="495"/>
        <end position="528"/>
    </location>
</feature>
<feature type="region of interest" description="Disordered" evidence="1">
    <location>
        <begin position="541"/>
        <end position="567"/>
    </location>
</feature>
<accession>A0A388LVX7</accession>
<dbReference type="GO" id="GO:0004190">
    <property type="term" value="F:aspartic-type endopeptidase activity"/>
    <property type="evidence" value="ECO:0007669"/>
    <property type="project" value="InterPro"/>
</dbReference>
<protein>
    <recommendedName>
        <fullName evidence="4">Aspartic peptidase DDI1-type domain-containing protein</fullName>
    </recommendedName>
</protein>
<name>A0A388LVX7_CHABU</name>
<dbReference type="InterPro" id="IPR037189">
    <property type="entry name" value="HBS1-like_N_sf"/>
</dbReference>
<reference evidence="2 3" key="1">
    <citation type="journal article" date="2018" name="Cell">
        <title>The Chara Genome: Secondary Complexity and Implications for Plant Terrestrialization.</title>
        <authorList>
            <person name="Nishiyama T."/>
            <person name="Sakayama H."/>
            <person name="Vries J.D."/>
            <person name="Buschmann H."/>
            <person name="Saint-Marcoux D."/>
            <person name="Ullrich K.K."/>
            <person name="Haas F.B."/>
            <person name="Vanderstraeten L."/>
            <person name="Becker D."/>
            <person name="Lang D."/>
            <person name="Vosolsobe S."/>
            <person name="Rombauts S."/>
            <person name="Wilhelmsson P.K.I."/>
            <person name="Janitza P."/>
            <person name="Kern R."/>
            <person name="Heyl A."/>
            <person name="Rumpler F."/>
            <person name="Villalobos L.I.A.C."/>
            <person name="Clay J.M."/>
            <person name="Skokan R."/>
            <person name="Toyoda A."/>
            <person name="Suzuki Y."/>
            <person name="Kagoshima H."/>
            <person name="Schijlen E."/>
            <person name="Tajeshwar N."/>
            <person name="Catarino B."/>
            <person name="Hetherington A.J."/>
            <person name="Saltykova A."/>
            <person name="Bonnot C."/>
            <person name="Breuninger H."/>
            <person name="Symeonidi A."/>
            <person name="Radhakrishnan G.V."/>
            <person name="Van Nieuwerburgh F."/>
            <person name="Deforce D."/>
            <person name="Chang C."/>
            <person name="Karol K.G."/>
            <person name="Hedrich R."/>
            <person name="Ulvskov P."/>
            <person name="Glockner G."/>
            <person name="Delwiche C.F."/>
            <person name="Petrasek J."/>
            <person name="Van de Peer Y."/>
            <person name="Friml J."/>
            <person name="Beilby M."/>
            <person name="Dolan L."/>
            <person name="Kohara Y."/>
            <person name="Sugano S."/>
            <person name="Fujiyama A."/>
            <person name="Delaux P.-M."/>
            <person name="Quint M."/>
            <person name="TheiBen G."/>
            <person name="Hagemann M."/>
            <person name="Harholt J."/>
            <person name="Dunand C."/>
            <person name="Zachgo S."/>
            <person name="Langdale J."/>
            <person name="Maumus F."/>
            <person name="Straeten D.V.D."/>
            <person name="Gould S.B."/>
            <person name="Rensing S.A."/>
        </authorList>
    </citation>
    <scope>NUCLEOTIDE SEQUENCE [LARGE SCALE GENOMIC DNA]</scope>
    <source>
        <strain evidence="2 3">S276</strain>
    </source>
</reference>
<dbReference type="InterPro" id="IPR021109">
    <property type="entry name" value="Peptidase_aspartic_dom_sf"/>
</dbReference>
<feature type="compositionally biased region" description="Polar residues" evidence="1">
    <location>
        <begin position="442"/>
        <end position="459"/>
    </location>
</feature>
<feature type="region of interest" description="Disordered" evidence="1">
    <location>
        <begin position="1"/>
        <end position="91"/>
    </location>
</feature>
<keyword evidence="3" id="KW-1185">Reference proteome</keyword>
<dbReference type="Proteomes" id="UP000265515">
    <property type="component" value="Unassembled WGS sequence"/>
</dbReference>
<sequence>MTHRPPTPLARAAIAARTRGQAKAGASQDPQREPEPERRKEPVEVGDDDDEDGEDERLRQEEDRRAEQRARKRGCQEEAEPVLHDSTPKKKKYAVQLEEGFDVERVIDRLLEGHNDLMTLKEILASAPRLHNELKGRLSRRLVPNVYLSVILPKEVEWADSGMKMDWKCVACGMVDLVVKGSKCAAMVDTGAEMNIIREADTLRFGLEINRLDCGILHRANCKAVFCGTASNVLLDIERVKAITCFFVIPDVDHDILLGISFLCRTETLMFNKHDGSLILILCDPSCGNYEVITCRNTGPRSIRNKPNPDSFTIEESEDERRRLMAELKGEVREEAFSLSLSDVKKVMDLVVTHEMTDSGVIQATSFDRYLMLEGDVEGKKIKEEGHGVRLEALQAEIQDLRALATSQTAIIQSLLEERKKERAPTKVVDQKEGAQYDVQEQVAQGSEQPSEAGSSQGPSLGKLILGPEEAKAKREAEKEAFVFKASTEFATLPVEPLGVRPTSSPLPGEAGSQGAASEPAQGSMEGPMGVLLEALDTMQEEASTPMSELGTESVSEELPVVVSGEM</sequence>
<dbReference type="Gene3D" id="2.40.70.10">
    <property type="entry name" value="Acid Proteases"/>
    <property type="match status" value="1"/>
</dbReference>
<evidence type="ECO:0008006" key="4">
    <source>
        <dbReference type="Google" id="ProtNLM"/>
    </source>
</evidence>
<feature type="compositionally biased region" description="Basic and acidic residues" evidence="1">
    <location>
        <begin position="56"/>
        <end position="69"/>
    </location>
</feature>
<dbReference type="Gramene" id="GBG86403">
    <property type="protein sequence ID" value="GBG86403"/>
    <property type="gene ID" value="CBR_g41399"/>
</dbReference>
<dbReference type="GO" id="GO:0006508">
    <property type="term" value="P:proteolysis"/>
    <property type="evidence" value="ECO:0007669"/>
    <property type="project" value="InterPro"/>
</dbReference>
<dbReference type="SUPFAM" id="SSF109732">
    <property type="entry name" value="HBS1-like domain"/>
    <property type="match status" value="1"/>
</dbReference>
<dbReference type="AlphaFoldDB" id="A0A388LVX7"/>
<dbReference type="CDD" id="cd00303">
    <property type="entry name" value="retropepsin_like"/>
    <property type="match status" value="1"/>
</dbReference>
<comment type="caution">
    <text evidence="2">The sequence shown here is derived from an EMBL/GenBank/DDBJ whole genome shotgun (WGS) entry which is preliminary data.</text>
</comment>
<evidence type="ECO:0000256" key="1">
    <source>
        <dbReference type="SAM" id="MobiDB-lite"/>
    </source>
</evidence>
<gene>
    <name evidence="2" type="ORF">CBR_g41399</name>
</gene>
<feature type="compositionally biased region" description="Basic and acidic residues" evidence="1">
    <location>
        <begin position="30"/>
        <end position="43"/>
    </location>
</feature>
<organism evidence="2 3">
    <name type="scientific">Chara braunii</name>
    <name type="common">Braun's stonewort</name>
    <dbReference type="NCBI Taxonomy" id="69332"/>
    <lineage>
        <taxon>Eukaryota</taxon>
        <taxon>Viridiplantae</taxon>
        <taxon>Streptophyta</taxon>
        <taxon>Charophyceae</taxon>
        <taxon>Charales</taxon>
        <taxon>Characeae</taxon>
        <taxon>Chara</taxon>
    </lineage>
</organism>
<dbReference type="Pfam" id="PF13975">
    <property type="entry name" value="gag-asp_proteas"/>
    <property type="match status" value="1"/>
</dbReference>
<dbReference type="InterPro" id="IPR001969">
    <property type="entry name" value="Aspartic_peptidase_AS"/>
</dbReference>
<dbReference type="PROSITE" id="PS00141">
    <property type="entry name" value="ASP_PROTEASE"/>
    <property type="match status" value="1"/>
</dbReference>